<comment type="caution">
    <text evidence="1">The sequence shown here is derived from an EMBL/GenBank/DDBJ whole genome shotgun (WGS) entry which is preliminary data.</text>
</comment>
<proteinExistence type="predicted"/>
<sequence>MNNCPIIKNSTCFIDCTGNNDNVDLNNIIPTDINKTGGLPKEIEIFIVAKVMLLYDVDVSKVVVNGAIGHIT</sequence>
<organism evidence="1 2">
    <name type="scientific">Euphydryas editha</name>
    <name type="common">Edith's checkerspot</name>
    <dbReference type="NCBI Taxonomy" id="104508"/>
    <lineage>
        <taxon>Eukaryota</taxon>
        <taxon>Metazoa</taxon>
        <taxon>Ecdysozoa</taxon>
        <taxon>Arthropoda</taxon>
        <taxon>Hexapoda</taxon>
        <taxon>Insecta</taxon>
        <taxon>Pterygota</taxon>
        <taxon>Neoptera</taxon>
        <taxon>Endopterygota</taxon>
        <taxon>Lepidoptera</taxon>
        <taxon>Glossata</taxon>
        <taxon>Ditrysia</taxon>
        <taxon>Papilionoidea</taxon>
        <taxon>Nymphalidae</taxon>
        <taxon>Nymphalinae</taxon>
        <taxon>Euphydryas</taxon>
    </lineage>
</organism>
<reference evidence="1" key="1">
    <citation type="submission" date="2022-03" db="EMBL/GenBank/DDBJ databases">
        <authorList>
            <person name="Tunstrom K."/>
        </authorList>
    </citation>
    <scope>NUCLEOTIDE SEQUENCE</scope>
</reference>
<name>A0AAU9UK14_EUPED</name>
<dbReference type="EMBL" id="CAKOGL010000019">
    <property type="protein sequence ID" value="CAH2098313.1"/>
    <property type="molecule type" value="Genomic_DNA"/>
</dbReference>
<evidence type="ECO:0000313" key="2">
    <source>
        <dbReference type="Proteomes" id="UP001153954"/>
    </source>
</evidence>
<dbReference type="Proteomes" id="UP001153954">
    <property type="component" value="Unassembled WGS sequence"/>
</dbReference>
<accession>A0AAU9UK14</accession>
<evidence type="ECO:0008006" key="3">
    <source>
        <dbReference type="Google" id="ProtNLM"/>
    </source>
</evidence>
<protein>
    <recommendedName>
        <fullName evidence="3">DNA helicase</fullName>
    </recommendedName>
</protein>
<gene>
    <name evidence="1" type="ORF">EEDITHA_LOCUS13439</name>
</gene>
<keyword evidence="2" id="KW-1185">Reference proteome</keyword>
<evidence type="ECO:0000313" key="1">
    <source>
        <dbReference type="EMBL" id="CAH2098313.1"/>
    </source>
</evidence>
<dbReference type="AlphaFoldDB" id="A0AAU9UK14"/>